<dbReference type="Gene3D" id="1.10.510.10">
    <property type="entry name" value="Transferase(Phosphotransferase) domain 1"/>
    <property type="match status" value="1"/>
</dbReference>
<evidence type="ECO:0000313" key="13">
    <source>
        <dbReference type="Proteomes" id="UP001177023"/>
    </source>
</evidence>
<evidence type="ECO:0000256" key="7">
    <source>
        <dbReference type="ARBA" id="ARBA00047899"/>
    </source>
</evidence>
<dbReference type="EMBL" id="CATQJA010002644">
    <property type="protein sequence ID" value="CAJ0576496.1"/>
    <property type="molecule type" value="Genomic_DNA"/>
</dbReference>
<keyword evidence="5" id="KW-0418">Kinase</keyword>
<dbReference type="PROSITE" id="PS50011">
    <property type="entry name" value="PROTEIN_KINASE_DOM"/>
    <property type="match status" value="1"/>
</dbReference>
<evidence type="ECO:0000313" key="12">
    <source>
        <dbReference type="EMBL" id="CAJ0576496.1"/>
    </source>
</evidence>
<feature type="compositionally biased region" description="Polar residues" evidence="10">
    <location>
        <begin position="324"/>
        <end position="350"/>
    </location>
</feature>
<dbReference type="Proteomes" id="UP001177023">
    <property type="component" value="Unassembled WGS sequence"/>
</dbReference>
<evidence type="ECO:0000256" key="3">
    <source>
        <dbReference type="ARBA" id="ARBA00022679"/>
    </source>
</evidence>
<dbReference type="Gene3D" id="3.30.200.20">
    <property type="entry name" value="Phosphorylase Kinase, domain 1"/>
    <property type="match status" value="1"/>
</dbReference>
<dbReference type="GO" id="GO:0005737">
    <property type="term" value="C:cytoplasm"/>
    <property type="evidence" value="ECO:0007669"/>
    <property type="project" value="TreeGrafter"/>
</dbReference>
<keyword evidence="3" id="KW-0808">Transferase</keyword>
<name>A0AA36G359_9BILA</name>
<dbReference type="AlphaFoldDB" id="A0AA36G359"/>
<dbReference type="InterPro" id="IPR017441">
    <property type="entry name" value="Protein_kinase_ATP_BS"/>
</dbReference>
<dbReference type="PROSITE" id="PS00107">
    <property type="entry name" value="PROTEIN_KINASE_ATP"/>
    <property type="match status" value="1"/>
</dbReference>
<dbReference type="SMART" id="SM01331">
    <property type="entry name" value="DUF3635"/>
    <property type="match status" value="1"/>
</dbReference>
<feature type="binding site" evidence="9">
    <location>
        <position position="612"/>
    </location>
    <ligand>
        <name>ATP</name>
        <dbReference type="ChEBI" id="CHEBI:30616"/>
    </ligand>
</feature>
<dbReference type="GO" id="GO:0005634">
    <property type="term" value="C:nucleus"/>
    <property type="evidence" value="ECO:0007669"/>
    <property type="project" value="TreeGrafter"/>
</dbReference>
<evidence type="ECO:0000256" key="10">
    <source>
        <dbReference type="SAM" id="MobiDB-lite"/>
    </source>
</evidence>
<comment type="caution">
    <text evidence="12">The sequence shown here is derived from an EMBL/GenBank/DDBJ whole genome shotgun (WGS) entry which is preliminary data.</text>
</comment>
<dbReference type="GO" id="GO:0005524">
    <property type="term" value="F:ATP binding"/>
    <property type="evidence" value="ECO:0007669"/>
    <property type="project" value="UniProtKB-UniRule"/>
</dbReference>
<keyword evidence="2" id="KW-0723">Serine/threonine-protein kinase</keyword>
<sequence length="909" mass="98559">MARKKRGSTTRIVRKHPRGAGVRIVRVRDDKLFASFVDTPLYHKLNLSSVLEGSGLHLSPAVVSDVSQLEIQRRAPPREESPEPTQPAPTLNLSTDDEDFSLIYAINGVVQNSKSLKHPVKRPSARHHDTASALPCCSTKGPEVLPRQCNNTVPSVCAKSDASGTSSSTLQIVDAQSPFGSHAAKKTSSTLSAMDVSPTQQAAYTLSEITLDTAKTFSERSNIKNTRSHHLADTPIRGVSDASAADSPLRSTTLCSPSRCENSAILRGNILSPTLKSLGSARSYAYEGFKPGVTSTPIRASSSALPHDDSVPQLSGAASEKEGTTSGSALNANSRSSGQAKPTSTDLSTALLLPTSQRSLGSARSYAYAGFKPGVTSTPIRASSSALPQDDFVPQLSGAASQKEGPISGSTLNGNSRASRQAKPTWADLSTALLLPTAKRSLGAAHSRAYEGFNPSGTSTPIRAKSCPLQQDTSLHQLCEAIRQQEGASFGGLSGSTLHASGRSSFHEGGPADVSAIPHENVMSPCPKRSQLFGASFDDGFDLEAPTTPTRPKSRALPHQTPLQHLCQATGQDGVQEFDAIPIDWDTVVKLGEGTYGEVFAAEWNGEAVAFKVIPFLSEPLPEAQQFRINGELPRLAGDVQVELTLCQELSRLAGSYPRNSTPNFVRTVDARVVGGQWPIQLLEAWDNYAAKKTTENDRPDPAHVDLLHHLLIVQSNGGADLDHFRVETEAYYASILFQVCLSLVAAEKQLRFEHRDLHIGNVLVQETTNVRMDYRLDGADVALNNHGIRVTIIDYTNARLERDGNTIYFDLEQDPDIFTGKGLYQFDVYRLMRKANGRDWARFEPKSNLLWVHYLSKEMLKGKKKGISKSRKQALQKVFDKALKYDSITAFLEEPALQQLKAQYIVNT</sequence>
<evidence type="ECO:0000256" key="2">
    <source>
        <dbReference type="ARBA" id="ARBA00022527"/>
    </source>
</evidence>
<dbReference type="SMART" id="SM00220">
    <property type="entry name" value="S_TKc"/>
    <property type="match status" value="1"/>
</dbReference>
<dbReference type="PANTHER" id="PTHR24419">
    <property type="entry name" value="INTERLEUKIN-1 RECEPTOR-ASSOCIATED KINASE"/>
    <property type="match status" value="1"/>
</dbReference>
<dbReference type="GO" id="GO:0035556">
    <property type="term" value="P:intracellular signal transduction"/>
    <property type="evidence" value="ECO:0007669"/>
    <property type="project" value="TreeGrafter"/>
</dbReference>
<accession>A0AA36G359</accession>
<dbReference type="PANTHER" id="PTHR24419:SF18">
    <property type="entry name" value="SERINE_THREONINE-PROTEIN KINASE HASPIN"/>
    <property type="match status" value="1"/>
</dbReference>
<dbReference type="InterPro" id="IPR000719">
    <property type="entry name" value="Prot_kinase_dom"/>
</dbReference>
<comment type="catalytic activity">
    <reaction evidence="8">
        <text>L-seryl-[protein] + ATP = O-phospho-L-seryl-[protein] + ADP + H(+)</text>
        <dbReference type="Rhea" id="RHEA:17989"/>
        <dbReference type="Rhea" id="RHEA-COMP:9863"/>
        <dbReference type="Rhea" id="RHEA-COMP:11604"/>
        <dbReference type="ChEBI" id="CHEBI:15378"/>
        <dbReference type="ChEBI" id="CHEBI:29999"/>
        <dbReference type="ChEBI" id="CHEBI:30616"/>
        <dbReference type="ChEBI" id="CHEBI:83421"/>
        <dbReference type="ChEBI" id="CHEBI:456216"/>
        <dbReference type="EC" id="2.7.11.1"/>
    </reaction>
</comment>
<dbReference type="InterPro" id="IPR024604">
    <property type="entry name" value="GSG2_C"/>
</dbReference>
<feature type="domain" description="Protein kinase" evidence="11">
    <location>
        <begin position="585"/>
        <end position="909"/>
    </location>
</feature>
<feature type="region of interest" description="Disordered" evidence="10">
    <location>
        <begin position="397"/>
        <end position="423"/>
    </location>
</feature>
<dbReference type="InterPro" id="IPR011009">
    <property type="entry name" value="Kinase-like_dom_sf"/>
</dbReference>
<dbReference type="Pfam" id="PF12330">
    <property type="entry name" value="Haspin_kinase"/>
    <property type="match status" value="1"/>
</dbReference>
<feature type="compositionally biased region" description="Polar residues" evidence="10">
    <location>
        <begin position="408"/>
        <end position="419"/>
    </location>
</feature>
<comment type="catalytic activity">
    <reaction evidence="7">
        <text>L-threonyl-[protein] + ATP = O-phospho-L-threonyl-[protein] + ADP + H(+)</text>
        <dbReference type="Rhea" id="RHEA:46608"/>
        <dbReference type="Rhea" id="RHEA-COMP:11060"/>
        <dbReference type="Rhea" id="RHEA-COMP:11605"/>
        <dbReference type="ChEBI" id="CHEBI:15378"/>
        <dbReference type="ChEBI" id="CHEBI:30013"/>
        <dbReference type="ChEBI" id="CHEBI:30616"/>
        <dbReference type="ChEBI" id="CHEBI:61977"/>
        <dbReference type="ChEBI" id="CHEBI:456216"/>
        <dbReference type="EC" id="2.7.11.1"/>
    </reaction>
</comment>
<keyword evidence="13" id="KW-1185">Reference proteome</keyword>
<dbReference type="SUPFAM" id="SSF56112">
    <property type="entry name" value="Protein kinase-like (PK-like)"/>
    <property type="match status" value="1"/>
</dbReference>
<evidence type="ECO:0000256" key="6">
    <source>
        <dbReference type="ARBA" id="ARBA00022840"/>
    </source>
</evidence>
<feature type="region of interest" description="Disordered" evidence="10">
    <location>
        <begin position="66"/>
        <end position="94"/>
    </location>
</feature>
<feature type="region of interest" description="Disordered" evidence="10">
    <location>
        <begin position="227"/>
        <end position="253"/>
    </location>
</feature>
<evidence type="ECO:0000256" key="1">
    <source>
        <dbReference type="ARBA" id="ARBA00012513"/>
    </source>
</evidence>
<gene>
    <name evidence="12" type="ORF">MSPICULIGERA_LOCUS14787</name>
</gene>
<keyword evidence="6 9" id="KW-0067">ATP-binding</keyword>
<dbReference type="EC" id="2.7.11.1" evidence="1"/>
<evidence type="ECO:0000256" key="9">
    <source>
        <dbReference type="PROSITE-ProRule" id="PRU10141"/>
    </source>
</evidence>
<feature type="non-terminal residue" evidence="12">
    <location>
        <position position="1"/>
    </location>
</feature>
<evidence type="ECO:0000256" key="4">
    <source>
        <dbReference type="ARBA" id="ARBA00022741"/>
    </source>
</evidence>
<keyword evidence="4 9" id="KW-0547">Nucleotide-binding</keyword>
<organism evidence="12 13">
    <name type="scientific">Mesorhabditis spiculigera</name>
    <dbReference type="NCBI Taxonomy" id="96644"/>
    <lineage>
        <taxon>Eukaryota</taxon>
        <taxon>Metazoa</taxon>
        <taxon>Ecdysozoa</taxon>
        <taxon>Nematoda</taxon>
        <taxon>Chromadorea</taxon>
        <taxon>Rhabditida</taxon>
        <taxon>Rhabditina</taxon>
        <taxon>Rhabditomorpha</taxon>
        <taxon>Rhabditoidea</taxon>
        <taxon>Rhabditidae</taxon>
        <taxon>Mesorhabditinae</taxon>
        <taxon>Mesorhabditis</taxon>
    </lineage>
</organism>
<evidence type="ECO:0000256" key="5">
    <source>
        <dbReference type="ARBA" id="ARBA00022777"/>
    </source>
</evidence>
<evidence type="ECO:0000259" key="11">
    <source>
        <dbReference type="PROSITE" id="PS50011"/>
    </source>
</evidence>
<proteinExistence type="predicted"/>
<evidence type="ECO:0000256" key="8">
    <source>
        <dbReference type="ARBA" id="ARBA00048679"/>
    </source>
</evidence>
<feature type="compositionally biased region" description="Basic and acidic residues" evidence="10">
    <location>
        <begin position="71"/>
        <end position="81"/>
    </location>
</feature>
<protein>
    <recommendedName>
        <fullName evidence="1">non-specific serine/threonine protein kinase</fullName>
        <ecNumber evidence="1">2.7.11.1</ecNumber>
    </recommendedName>
</protein>
<feature type="region of interest" description="Disordered" evidence="10">
    <location>
        <begin position="297"/>
        <end position="350"/>
    </location>
</feature>
<dbReference type="GO" id="GO:0000278">
    <property type="term" value="P:mitotic cell cycle"/>
    <property type="evidence" value="ECO:0007669"/>
    <property type="project" value="TreeGrafter"/>
</dbReference>
<reference evidence="12" key="1">
    <citation type="submission" date="2023-06" db="EMBL/GenBank/DDBJ databases">
        <authorList>
            <person name="Delattre M."/>
        </authorList>
    </citation>
    <scope>NUCLEOTIDE SEQUENCE</scope>
    <source>
        <strain evidence="12">AF72</strain>
    </source>
</reference>
<dbReference type="GO" id="GO:0072354">
    <property type="term" value="F:histone H3T3 kinase activity"/>
    <property type="evidence" value="ECO:0007669"/>
    <property type="project" value="TreeGrafter"/>
</dbReference>